<evidence type="ECO:0000256" key="2">
    <source>
        <dbReference type="SAM" id="SignalP"/>
    </source>
</evidence>
<organism evidence="3 4">
    <name type="scientific">Saponaria officinalis</name>
    <name type="common">Common soapwort</name>
    <name type="synonym">Lychnis saponaria</name>
    <dbReference type="NCBI Taxonomy" id="3572"/>
    <lineage>
        <taxon>Eukaryota</taxon>
        <taxon>Viridiplantae</taxon>
        <taxon>Streptophyta</taxon>
        <taxon>Embryophyta</taxon>
        <taxon>Tracheophyta</taxon>
        <taxon>Spermatophyta</taxon>
        <taxon>Magnoliopsida</taxon>
        <taxon>eudicotyledons</taxon>
        <taxon>Gunneridae</taxon>
        <taxon>Pentapetalae</taxon>
        <taxon>Caryophyllales</taxon>
        <taxon>Caryophyllaceae</taxon>
        <taxon>Caryophylleae</taxon>
        <taxon>Saponaria</taxon>
    </lineage>
</organism>
<dbReference type="AlphaFoldDB" id="A0AAW1JSQ7"/>
<sequence length="74" mass="8038">MTRLTLFFVVACFALLQFSSSDYVANNCMRKMIGEPCLAAIDSSLKGGKPLYPPAPNRGTPHQQIRPSPPPTTS</sequence>
<proteinExistence type="predicted"/>
<feature type="region of interest" description="Disordered" evidence="1">
    <location>
        <begin position="49"/>
        <end position="74"/>
    </location>
</feature>
<evidence type="ECO:0000256" key="1">
    <source>
        <dbReference type="SAM" id="MobiDB-lite"/>
    </source>
</evidence>
<name>A0AAW1JSQ7_SAPOF</name>
<feature type="chain" id="PRO_5043699320" evidence="2">
    <location>
        <begin position="22"/>
        <end position="74"/>
    </location>
</feature>
<keyword evidence="4" id="KW-1185">Reference proteome</keyword>
<gene>
    <name evidence="3" type="ORF">RND81_07G158100</name>
</gene>
<evidence type="ECO:0000313" key="4">
    <source>
        <dbReference type="Proteomes" id="UP001443914"/>
    </source>
</evidence>
<dbReference type="Proteomes" id="UP001443914">
    <property type="component" value="Unassembled WGS sequence"/>
</dbReference>
<reference evidence="3" key="1">
    <citation type="submission" date="2024-03" db="EMBL/GenBank/DDBJ databases">
        <title>WGS assembly of Saponaria officinalis var. Norfolk2.</title>
        <authorList>
            <person name="Jenkins J."/>
            <person name="Shu S."/>
            <person name="Grimwood J."/>
            <person name="Barry K."/>
            <person name="Goodstein D."/>
            <person name="Schmutz J."/>
            <person name="Leebens-Mack J."/>
            <person name="Osbourn A."/>
        </authorList>
    </citation>
    <scope>NUCLEOTIDE SEQUENCE [LARGE SCALE GENOMIC DNA]</scope>
    <source>
        <strain evidence="3">JIC</strain>
    </source>
</reference>
<comment type="caution">
    <text evidence="3">The sequence shown here is derived from an EMBL/GenBank/DDBJ whole genome shotgun (WGS) entry which is preliminary data.</text>
</comment>
<accession>A0AAW1JSQ7</accession>
<protein>
    <submittedName>
        <fullName evidence="3">Uncharacterized protein</fullName>
    </submittedName>
</protein>
<evidence type="ECO:0000313" key="3">
    <source>
        <dbReference type="EMBL" id="KAK9706881.1"/>
    </source>
</evidence>
<dbReference type="EMBL" id="JBDFQZ010000007">
    <property type="protein sequence ID" value="KAK9706881.1"/>
    <property type="molecule type" value="Genomic_DNA"/>
</dbReference>
<feature type="signal peptide" evidence="2">
    <location>
        <begin position="1"/>
        <end position="21"/>
    </location>
</feature>
<keyword evidence="2" id="KW-0732">Signal</keyword>